<evidence type="ECO:0000313" key="3">
    <source>
        <dbReference type="Proteomes" id="UP001359559"/>
    </source>
</evidence>
<feature type="region of interest" description="Disordered" evidence="1">
    <location>
        <begin position="57"/>
        <end position="76"/>
    </location>
</feature>
<dbReference type="EMBL" id="JAYKXN010000008">
    <property type="protein sequence ID" value="KAK7262234.1"/>
    <property type="molecule type" value="Genomic_DNA"/>
</dbReference>
<gene>
    <name evidence="2" type="ORF">RJT34_29797</name>
</gene>
<keyword evidence="3" id="KW-1185">Reference proteome</keyword>
<accession>A0AAN9ESA2</accession>
<comment type="caution">
    <text evidence="2">The sequence shown here is derived from an EMBL/GenBank/DDBJ whole genome shotgun (WGS) entry which is preliminary data.</text>
</comment>
<reference evidence="2 3" key="1">
    <citation type="submission" date="2024-01" db="EMBL/GenBank/DDBJ databases">
        <title>The genomes of 5 underutilized Papilionoideae crops provide insights into root nodulation and disease resistance.</title>
        <authorList>
            <person name="Yuan L."/>
        </authorList>
    </citation>
    <scope>NUCLEOTIDE SEQUENCE [LARGE SCALE GENOMIC DNA]</scope>
    <source>
        <strain evidence="2">LY-2023</strain>
        <tissue evidence="2">Leaf</tissue>
    </source>
</reference>
<dbReference type="AlphaFoldDB" id="A0AAN9ESA2"/>
<evidence type="ECO:0000313" key="2">
    <source>
        <dbReference type="EMBL" id="KAK7262234.1"/>
    </source>
</evidence>
<dbReference type="Proteomes" id="UP001359559">
    <property type="component" value="Unassembled WGS sequence"/>
</dbReference>
<feature type="region of interest" description="Disordered" evidence="1">
    <location>
        <begin position="19"/>
        <end position="42"/>
    </location>
</feature>
<protein>
    <submittedName>
        <fullName evidence="2">Uncharacterized protein</fullName>
    </submittedName>
</protein>
<sequence length="76" mass="8425">MTLMNKNWGENGSAIYLHLPLPNQTLQPPPPSSPKHETESNKILLGPSSHTFTATIPLEIAPGPPHNIQNEEHERQ</sequence>
<proteinExistence type="predicted"/>
<name>A0AAN9ESA2_CLITE</name>
<evidence type="ECO:0000256" key="1">
    <source>
        <dbReference type="SAM" id="MobiDB-lite"/>
    </source>
</evidence>
<organism evidence="2 3">
    <name type="scientific">Clitoria ternatea</name>
    <name type="common">Butterfly pea</name>
    <dbReference type="NCBI Taxonomy" id="43366"/>
    <lineage>
        <taxon>Eukaryota</taxon>
        <taxon>Viridiplantae</taxon>
        <taxon>Streptophyta</taxon>
        <taxon>Embryophyta</taxon>
        <taxon>Tracheophyta</taxon>
        <taxon>Spermatophyta</taxon>
        <taxon>Magnoliopsida</taxon>
        <taxon>eudicotyledons</taxon>
        <taxon>Gunneridae</taxon>
        <taxon>Pentapetalae</taxon>
        <taxon>rosids</taxon>
        <taxon>fabids</taxon>
        <taxon>Fabales</taxon>
        <taxon>Fabaceae</taxon>
        <taxon>Papilionoideae</taxon>
        <taxon>50 kb inversion clade</taxon>
        <taxon>NPAAA clade</taxon>
        <taxon>indigoferoid/millettioid clade</taxon>
        <taxon>Phaseoleae</taxon>
        <taxon>Clitoria</taxon>
    </lineage>
</organism>